<dbReference type="PANTHER" id="PTHR21240">
    <property type="entry name" value="2-AMINO-3-CARBOXYLMUCONATE-6-SEMIALDEHYDE DECARBOXYLASE"/>
    <property type="match status" value="1"/>
</dbReference>
<evidence type="ECO:0000256" key="9">
    <source>
        <dbReference type="ARBA" id="ARBA00023239"/>
    </source>
</evidence>
<proteinExistence type="inferred from homology"/>
<dbReference type="SUPFAM" id="SSF51556">
    <property type="entry name" value="Metallo-dependent hydrolases"/>
    <property type="match status" value="1"/>
</dbReference>
<dbReference type="EMBL" id="LQPR01000013">
    <property type="protein sequence ID" value="ORW73717.1"/>
    <property type="molecule type" value="Genomic_DNA"/>
</dbReference>
<comment type="similarity">
    <text evidence="2">Belongs to the metallo-dependent hydrolases superfamily. ACMSD family.</text>
</comment>
<dbReference type="Proteomes" id="UP000193387">
    <property type="component" value="Unassembled WGS sequence"/>
</dbReference>
<protein>
    <recommendedName>
        <fullName evidence="5">2-amino-3-carboxymuconate-6-semialdehyde decarboxylase</fullName>
        <ecNumber evidence="4">4.1.1.45</ecNumber>
    </recommendedName>
    <alternativeName>
        <fullName evidence="10">Picolinate carboxylase</fullName>
    </alternativeName>
</protein>
<evidence type="ECO:0000256" key="1">
    <source>
        <dbReference type="ARBA" id="ARBA00005079"/>
    </source>
</evidence>
<evidence type="ECO:0000256" key="10">
    <source>
        <dbReference type="ARBA" id="ARBA00031120"/>
    </source>
</evidence>
<feature type="domain" description="Amidohydrolase-related" evidence="11">
    <location>
        <begin position="8"/>
        <end position="243"/>
    </location>
</feature>
<dbReference type="GO" id="GO:0046872">
    <property type="term" value="F:metal ion binding"/>
    <property type="evidence" value="ECO:0007669"/>
    <property type="project" value="UniProtKB-KW"/>
</dbReference>
<evidence type="ECO:0000256" key="5">
    <source>
        <dbReference type="ARBA" id="ARBA00021214"/>
    </source>
</evidence>
<dbReference type="Pfam" id="PF04909">
    <property type="entry name" value="Amidohydro_2"/>
    <property type="match status" value="1"/>
</dbReference>
<evidence type="ECO:0000256" key="4">
    <source>
        <dbReference type="ARBA" id="ARBA00012365"/>
    </source>
</evidence>
<evidence type="ECO:0000259" key="11">
    <source>
        <dbReference type="Pfam" id="PF04909"/>
    </source>
</evidence>
<dbReference type="InterPro" id="IPR032466">
    <property type="entry name" value="Metal_Hydrolase"/>
</dbReference>
<keyword evidence="9" id="KW-0456">Lyase</keyword>
<comment type="pathway">
    <text evidence="1">Secondary metabolite metabolism; quinolate metabolism.</text>
</comment>
<dbReference type="GO" id="GO:0019748">
    <property type="term" value="P:secondary metabolic process"/>
    <property type="evidence" value="ECO:0007669"/>
    <property type="project" value="TreeGrafter"/>
</dbReference>
<keyword evidence="6" id="KW-0479">Metal-binding</keyword>
<accession>A0AAJ3TXX4</accession>
<keyword evidence="13" id="KW-1185">Reference proteome</keyword>
<dbReference type="EC" id="4.1.1.45" evidence="4"/>
<reference evidence="12 13" key="1">
    <citation type="submission" date="2016-01" db="EMBL/GenBank/DDBJ databases">
        <title>The new phylogeny of the genus Mycobacterium.</title>
        <authorList>
            <person name="Tarcisio F."/>
            <person name="Conor M."/>
            <person name="Antonella G."/>
            <person name="Elisabetta G."/>
            <person name="Giulia F.S."/>
            <person name="Sara T."/>
            <person name="Anna F."/>
            <person name="Clotilde B."/>
            <person name="Roberto B."/>
            <person name="Veronica D.S."/>
            <person name="Fabio R."/>
            <person name="Monica P."/>
            <person name="Olivier J."/>
            <person name="Enrico T."/>
            <person name="Nicola S."/>
        </authorList>
    </citation>
    <scope>NUCLEOTIDE SEQUENCE [LARGE SCALE GENOMIC DNA]</scope>
    <source>
        <strain evidence="12 13">DSM 44616</strain>
    </source>
</reference>
<dbReference type="InterPro" id="IPR032465">
    <property type="entry name" value="ACMSD"/>
</dbReference>
<evidence type="ECO:0000256" key="3">
    <source>
        <dbReference type="ARBA" id="ARBA00011245"/>
    </source>
</evidence>
<dbReference type="Gene3D" id="3.20.20.140">
    <property type="entry name" value="Metal-dependent hydrolases"/>
    <property type="match status" value="1"/>
</dbReference>
<dbReference type="PANTHER" id="PTHR21240:SF27">
    <property type="entry name" value="2-AMINO-3-CARBOXYMUCONATE-6-SEMIALDEHYDE DECARBOXYLASE"/>
    <property type="match status" value="1"/>
</dbReference>
<evidence type="ECO:0000313" key="12">
    <source>
        <dbReference type="EMBL" id="ORW73717.1"/>
    </source>
</evidence>
<sequence length="249" mass="26638">MICDWAAAGPATEWAERINAAVADIVSAHPRRFSGLGTVPLHHPDAAVAVLHRAHQAGLSGVEIGTTAGSRELDHLDLREFFCAAEELEMLIFVHPLILGTRSQWTDRIVGAAATFGLSMGTDTAIAATRLAFGGVTRKCPGLRICLAHGGGTFFWALPRISRLWDATNDATAADLVQNIYADTVVYRDANLHFLRSQLGPHRMVFGTDYPLPAHDDLSGSMLSGLGLTDARLVGTDTAARLLNVPIGH</sequence>
<evidence type="ECO:0000256" key="8">
    <source>
        <dbReference type="ARBA" id="ARBA00022833"/>
    </source>
</evidence>
<dbReference type="AlphaFoldDB" id="A0AAJ3TXX4"/>
<evidence type="ECO:0000256" key="7">
    <source>
        <dbReference type="ARBA" id="ARBA00022793"/>
    </source>
</evidence>
<organism evidence="12 13">
    <name type="scientific">Mycobacterium saskatchewanense</name>
    <dbReference type="NCBI Taxonomy" id="220927"/>
    <lineage>
        <taxon>Bacteria</taxon>
        <taxon>Bacillati</taxon>
        <taxon>Actinomycetota</taxon>
        <taxon>Actinomycetes</taxon>
        <taxon>Mycobacteriales</taxon>
        <taxon>Mycobacteriaceae</taxon>
        <taxon>Mycobacterium</taxon>
        <taxon>Mycobacterium simiae complex</taxon>
    </lineage>
</organism>
<comment type="caution">
    <text evidence="12">The sequence shown here is derived from an EMBL/GenBank/DDBJ whole genome shotgun (WGS) entry which is preliminary data.</text>
</comment>
<comment type="subunit">
    <text evidence="3">Monomer.</text>
</comment>
<evidence type="ECO:0000256" key="2">
    <source>
        <dbReference type="ARBA" id="ARBA00005871"/>
    </source>
</evidence>
<evidence type="ECO:0000313" key="13">
    <source>
        <dbReference type="Proteomes" id="UP000193387"/>
    </source>
</evidence>
<keyword evidence="8" id="KW-0862">Zinc</keyword>
<dbReference type="InterPro" id="IPR006680">
    <property type="entry name" value="Amidohydro-rel"/>
</dbReference>
<dbReference type="GO" id="GO:0001760">
    <property type="term" value="F:aminocarboxymuconate-semialdehyde decarboxylase activity"/>
    <property type="evidence" value="ECO:0007669"/>
    <property type="project" value="UniProtKB-EC"/>
</dbReference>
<dbReference type="GO" id="GO:0016787">
    <property type="term" value="F:hydrolase activity"/>
    <property type="evidence" value="ECO:0007669"/>
    <property type="project" value="InterPro"/>
</dbReference>
<gene>
    <name evidence="12" type="ORF">AWC23_06450</name>
</gene>
<name>A0AAJ3TXX4_9MYCO</name>
<evidence type="ECO:0000256" key="6">
    <source>
        <dbReference type="ARBA" id="ARBA00022723"/>
    </source>
</evidence>
<dbReference type="GO" id="GO:0005829">
    <property type="term" value="C:cytosol"/>
    <property type="evidence" value="ECO:0007669"/>
    <property type="project" value="TreeGrafter"/>
</dbReference>
<keyword evidence="7" id="KW-0210">Decarboxylase</keyword>